<dbReference type="GO" id="GO:0004691">
    <property type="term" value="F:cAMP-dependent protein kinase activity"/>
    <property type="evidence" value="ECO:0007669"/>
    <property type="project" value="TreeGrafter"/>
</dbReference>
<dbReference type="PROSITE" id="PS00107">
    <property type="entry name" value="PROTEIN_KINASE_ATP"/>
    <property type="match status" value="1"/>
</dbReference>
<dbReference type="PROSITE" id="PS00888">
    <property type="entry name" value="CNMP_BINDING_1"/>
    <property type="match status" value="2"/>
</dbReference>
<dbReference type="GO" id="GO:0030553">
    <property type="term" value="F:cGMP binding"/>
    <property type="evidence" value="ECO:0007669"/>
    <property type="project" value="UniProtKB-KW"/>
</dbReference>
<evidence type="ECO:0000259" key="20">
    <source>
        <dbReference type="PROSITE" id="PS50042"/>
    </source>
</evidence>
<evidence type="ECO:0000313" key="23">
    <source>
        <dbReference type="Proteomes" id="UP000481153"/>
    </source>
</evidence>
<dbReference type="Pfam" id="PF00027">
    <property type="entry name" value="cNMP_binding"/>
    <property type="match status" value="3"/>
</dbReference>
<feature type="domain" description="AGC-kinase C-terminal" evidence="21">
    <location>
        <begin position="785"/>
        <end position="840"/>
    </location>
</feature>
<dbReference type="Pfam" id="PF00069">
    <property type="entry name" value="Pkinase"/>
    <property type="match status" value="1"/>
</dbReference>
<dbReference type="InterPro" id="IPR008271">
    <property type="entry name" value="Ser/Thr_kinase_AS"/>
</dbReference>
<keyword evidence="6" id="KW-0140">cGMP</keyword>
<evidence type="ECO:0000256" key="8">
    <source>
        <dbReference type="ARBA" id="ARBA00022723"/>
    </source>
</evidence>
<keyword evidence="4" id="KW-0963">Cytoplasm</keyword>
<dbReference type="PROSITE" id="PS50011">
    <property type="entry name" value="PROTEIN_KINASE_DOM"/>
    <property type="match status" value="1"/>
</dbReference>
<accession>A0A6G0XDL2</accession>
<dbReference type="InterPro" id="IPR000595">
    <property type="entry name" value="cNMP-bd_dom"/>
</dbReference>
<reference evidence="22 23" key="1">
    <citation type="submission" date="2019-07" db="EMBL/GenBank/DDBJ databases">
        <title>Genomics analysis of Aphanomyces spp. identifies a new class of oomycete effector associated with host adaptation.</title>
        <authorList>
            <person name="Gaulin E."/>
        </authorList>
    </citation>
    <scope>NUCLEOTIDE SEQUENCE [LARGE SCALE GENOMIC DNA]</scope>
    <source>
        <strain evidence="22 23">ATCC 201684</strain>
    </source>
</reference>
<dbReference type="InterPro" id="IPR000719">
    <property type="entry name" value="Prot_kinase_dom"/>
</dbReference>
<feature type="binding site" evidence="17">
    <location>
        <position position="556"/>
    </location>
    <ligand>
        <name>ATP</name>
        <dbReference type="ChEBI" id="CHEBI:30616"/>
    </ligand>
</feature>
<name>A0A6G0XDL2_9STRA</name>
<evidence type="ECO:0000256" key="10">
    <source>
        <dbReference type="ARBA" id="ARBA00022777"/>
    </source>
</evidence>
<dbReference type="PROSITE" id="PS51285">
    <property type="entry name" value="AGC_KINASE_CTER"/>
    <property type="match status" value="1"/>
</dbReference>
<dbReference type="EC" id="2.7.11.12" evidence="3"/>
<feature type="domain" description="Protein kinase" evidence="19">
    <location>
        <begin position="527"/>
        <end position="784"/>
    </location>
</feature>
<evidence type="ECO:0000256" key="6">
    <source>
        <dbReference type="ARBA" id="ARBA00022535"/>
    </source>
</evidence>
<sequence>MGCTMSREADAMPPQPSLKSRTSLALSSVENLRPCASETPAATPASPPRNVTEGVVELLLRSRRRGGIFAEVASQDTDPPGVESHNDTTAEAADVMIDFDQEPLEWFVQAFRSNELFSCLETSQLEILAKHMTLIQPTESDIYSQGDAGDAFFIIKSGQFDVVIDGDRTRILGRGQSFGELGLLQNCIRGESITWSEDYIENEQNATESGGGIKISYELYCLKGRTFRSLLSSSGPSLLVSKDALRKVPLYVMACRDYFGLTVMHRLQPLTEEQLELVAEAVYRLHFHQGDIIVRKGDVGNVLYMIQSGTVVCTDLGALEDIELHEGDYFGERALIKDEPRAATVLAKSDDVDVMAVERQVFTSVLGPLQHVIKQNLLTRSLQGIPLLKELPDSVRQQLLEKDTCTFSKDDAIVRQGDMGSDFYVLVSGHVDITQVMDDGSILHVNTLGPGDYFGEKASAALGQEKSARRNATVTAASPSVECLVVDPELFQSIRDSVEPALQFTVDDRAQISDDKKFAAAITIDSLERTKLLGIGSFGLVYIARHKPTGRFVAVKEMNKARLESTKQMAHVISEKQILSSLHHPFILKYFVGLQEKSKVYIVTEALLGGELFHRIVNPSGVPTPLHMDSARFYAGCVIKGLKHLHHRNIAYRDLKPENILLDSAGYAKIVDFGFAKKLSVKTFTLCGTPEYLAPEIVLGIGHGYMVDAWALGVLIYEMVVGDSPFADPKDDHMTICRSILRGKIQFKSDADPSWRNLIEHLVVREPSKRMSCISNAIEAHPWFDGFSWDALMNQTMPTPWTPTLRSNDDVQWFTPVDDAELAALDPWDAVVPSKDWRDF</sequence>
<evidence type="ECO:0000256" key="4">
    <source>
        <dbReference type="ARBA" id="ARBA00022490"/>
    </source>
</evidence>
<dbReference type="GO" id="GO:0005524">
    <property type="term" value="F:ATP binding"/>
    <property type="evidence" value="ECO:0007669"/>
    <property type="project" value="UniProtKB-UniRule"/>
</dbReference>
<comment type="catalytic activity">
    <reaction evidence="15">
        <text>L-threonyl-[protein] + ATP = O-phospho-L-threonyl-[protein] + ADP + H(+)</text>
        <dbReference type="Rhea" id="RHEA:46608"/>
        <dbReference type="Rhea" id="RHEA-COMP:11060"/>
        <dbReference type="Rhea" id="RHEA-COMP:11605"/>
        <dbReference type="ChEBI" id="CHEBI:15378"/>
        <dbReference type="ChEBI" id="CHEBI:30013"/>
        <dbReference type="ChEBI" id="CHEBI:30616"/>
        <dbReference type="ChEBI" id="CHEBI:61977"/>
        <dbReference type="ChEBI" id="CHEBI:456216"/>
        <dbReference type="EC" id="2.7.11.12"/>
    </reaction>
</comment>
<keyword evidence="23" id="KW-1185">Reference proteome</keyword>
<keyword evidence="7" id="KW-0808">Transferase</keyword>
<keyword evidence="9 17" id="KW-0547">Nucleotide-binding</keyword>
<dbReference type="PROSITE" id="PS00889">
    <property type="entry name" value="CNMP_BINDING_2"/>
    <property type="match status" value="1"/>
</dbReference>
<dbReference type="FunFam" id="1.10.510.10:FF:000571">
    <property type="entry name" value="Maternal embryonic leucine zipper kinase"/>
    <property type="match status" value="1"/>
</dbReference>
<evidence type="ECO:0000256" key="16">
    <source>
        <dbReference type="ARBA" id="ARBA00047462"/>
    </source>
</evidence>
<comment type="cofactor">
    <cofactor evidence="1">
        <name>Mg(2+)</name>
        <dbReference type="ChEBI" id="CHEBI:18420"/>
    </cofactor>
</comment>
<dbReference type="InterPro" id="IPR018490">
    <property type="entry name" value="cNMP-bd_dom_sf"/>
</dbReference>
<keyword evidence="5" id="KW-0723">Serine/threonine-protein kinase</keyword>
<evidence type="ECO:0000256" key="15">
    <source>
        <dbReference type="ARBA" id="ARBA00047298"/>
    </source>
</evidence>
<dbReference type="Proteomes" id="UP000481153">
    <property type="component" value="Unassembled WGS sequence"/>
</dbReference>
<dbReference type="Gene3D" id="1.10.510.10">
    <property type="entry name" value="Transferase(Phosphotransferase) domain 1"/>
    <property type="match status" value="1"/>
</dbReference>
<evidence type="ECO:0000256" key="5">
    <source>
        <dbReference type="ARBA" id="ARBA00022527"/>
    </source>
</evidence>
<dbReference type="EMBL" id="VJMJ01000077">
    <property type="protein sequence ID" value="KAF0738268.1"/>
    <property type="molecule type" value="Genomic_DNA"/>
</dbReference>
<dbReference type="InterPro" id="IPR017441">
    <property type="entry name" value="Protein_kinase_ATP_BS"/>
</dbReference>
<protein>
    <recommendedName>
        <fullName evidence="14">cGMP-dependent protein kinase</fullName>
        <ecNumber evidence="3">2.7.11.12</ecNumber>
    </recommendedName>
</protein>
<evidence type="ECO:0000256" key="7">
    <source>
        <dbReference type="ARBA" id="ARBA00022679"/>
    </source>
</evidence>
<keyword evidence="8" id="KW-0479">Metal-binding</keyword>
<dbReference type="PRINTS" id="PR00103">
    <property type="entry name" value="CAMPKINASE"/>
</dbReference>
<organism evidence="22 23">
    <name type="scientific">Aphanomyces euteiches</name>
    <dbReference type="NCBI Taxonomy" id="100861"/>
    <lineage>
        <taxon>Eukaryota</taxon>
        <taxon>Sar</taxon>
        <taxon>Stramenopiles</taxon>
        <taxon>Oomycota</taxon>
        <taxon>Saprolegniomycetes</taxon>
        <taxon>Saprolegniales</taxon>
        <taxon>Verrucalvaceae</taxon>
        <taxon>Aphanomyces</taxon>
    </lineage>
</organism>
<evidence type="ECO:0000313" key="22">
    <source>
        <dbReference type="EMBL" id="KAF0738268.1"/>
    </source>
</evidence>
<feature type="domain" description="Cyclic nucleotide-binding" evidence="20">
    <location>
        <begin position="407"/>
        <end position="494"/>
    </location>
</feature>
<dbReference type="PANTHER" id="PTHR24353">
    <property type="entry name" value="CYCLIC NUCLEOTIDE-DEPENDENT PROTEIN KINASE"/>
    <property type="match status" value="1"/>
</dbReference>
<proteinExistence type="inferred from homology"/>
<evidence type="ECO:0000256" key="2">
    <source>
        <dbReference type="ARBA" id="ARBA00006352"/>
    </source>
</evidence>
<feature type="domain" description="Cyclic nucleotide-binding" evidence="20">
    <location>
        <begin position="266"/>
        <end position="368"/>
    </location>
</feature>
<dbReference type="PANTHER" id="PTHR24353:SF37">
    <property type="entry name" value="CAMP-DEPENDENT PROTEIN KINASE CATALYTIC SUBUNIT PRKX"/>
    <property type="match status" value="1"/>
</dbReference>
<comment type="caution">
    <text evidence="22">The sequence shown here is derived from an EMBL/GenBank/DDBJ whole genome shotgun (WGS) entry which is preliminary data.</text>
</comment>
<dbReference type="GO" id="GO:0046872">
    <property type="term" value="F:metal ion binding"/>
    <property type="evidence" value="ECO:0007669"/>
    <property type="project" value="UniProtKB-KW"/>
</dbReference>
<comment type="similarity">
    <text evidence="2">Belongs to the protein kinase superfamily. AGC Ser/Thr protein kinase family. cGMP subfamily.</text>
</comment>
<dbReference type="GO" id="GO:0005952">
    <property type="term" value="C:cAMP-dependent protein kinase complex"/>
    <property type="evidence" value="ECO:0007669"/>
    <property type="project" value="TreeGrafter"/>
</dbReference>
<feature type="region of interest" description="Disordered" evidence="18">
    <location>
        <begin position="1"/>
        <end position="24"/>
    </location>
</feature>
<feature type="domain" description="Cyclic nucleotide-binding" evidence="20">
    <location>
        <begin position="116"/>
        <end position="193"/>
    </location>
</feature>
<dbReference type="InterPro" id="IPR014710">
    <property type="entry name" value="RmlC-like_jellyroll"/>
</dbReference>
<evidence type="ECO:0000256" key="14">
    <source>
        <dbReference type="ARBA" id="ARBA00024113"/>
    </source>
</evidence>
<dbReference type="AlphaFoldDB" id="A0A6G0XDL2"/>
<dbReference type="SMART" id="SM00220">
    <property type="entry name" value="S_TKc"/>
    <property type="match status" value="1"/>
</dbReference>
<dbReference type="InterPro" id="IPR018488">
    <property type="entry name" value="cNMP-bd_CS"/>
</dbReference>
<dbReference type="Gene3D" id="3.30.200.20">
    <property type="entry name" value="Phosphorylase Kinase, domain 1"/>
    <property type="match status" value="1"/>
</dbReference>
<gene>
    <name evidence="22" type="ORF">Ae201684_005827</name>
</gene>
<dbReference type="SUPFAM" id="SSF56112">
    <property type="entry name" value="Protein kinase-like (PK-like)"/>
    <property type="match status" value="1"/>
</dbReference>
<evidence type="ECO:0000256" key="13">
    <source>
        <dbReference type="ARBA" id="ARBA00022992"/>
    </source>
</evidence>
<evidence type="ECO:0000256" key="11">
    <source>
        <dbReference type="ARBA" id="ARBA00022840"/>
    </source>
</evidence>
<dbReference type="InterPro" id="IPR011009">
    <property type="entry name" value="Kinase-like_dom_sf"/>
</dbReference>
<evidence type="ECO:0000256" key="17">
    <source>
        <dbReference type="PROSITE-ProRule" id="PRU10141"/>
    </source>
</evidence>
<evidence type="ECO:0000259" key="21">
    <source>
        <dbReference type="PROSITE" id="PS51285"/>
    </source>
</evidence>
<evidence type="ECO:0000256" key="3">
    <source>
        <dbReference type="ARBA" id="ARBA00012428"/>
    </source>
</evidence>
<evidence type="ECO:0000256" key="18">
    <source>
        <dbReference type="SAM" id="MobiDB-lite"/>
    </source>
</evidence>
<comment type="catalytic activity">
    <reaction evidence="16">
        <text>L-seryl-[protein] + ATP = O-phospho-L-seryl-[protein] + ADP + H(+)</text>
        <dbReference type="Rhea" id="RHEA:17989"/>
        <dbReference type="Rhea" id="RHEA-COMP:9863"/>
        <dbReference type="Rhea" id="RHEA-COMP:11604"/>
        <dbReference type="ChEBI" id="CHEBI:15378"/>
        <dbReference type="ChEBI" id="CHEBI:29999"/>
        <dbReference type="ChEBI" id="CHEBI:30616"/>
        <dbReference type="ChEBI" id="CHEBI:83421"/>
        <dbReference type="ChEBI" id="CHEBI:456216"/>
        <dbReference type="EC" id="2.7.11.12"/>
    </reaction>
</comment>
<evidence type="ECO:0000256" key="9">
    <source>
        <dbReference type="ARBA" id="ARBA00022741"/>
    </source>
</evidence>
<dbReference type="VEuPathDB" id="FungiDB:AeMF1_009268"/>
<dbReference type="FunFam" id="3.30.200.20:FF:000042">
    <property type="entry name" value="Aurora kinase A"/>
    <property type="match status" value="1"/>
</dbReference>
<evidence type="ECO:0000256" key="1">
    <source>
        <dbReference type="ARBA" id="ARBA00001946"/>
    </source>
</evidence>
<keyword evidence="10" id="KW-0418">Kinase</keyword>
<dbReference type="CDD" id="cd00038">
    <property type="entry name" value="CAP_ED"/>
    <property type="match status" value="3"/>
</dbReference>
<dbReference type="PROSITE" id="PS50042">
    <property type="entry name" value="CNMP_BINDING_3"/>
    <property type="match status" value="3"/>
</dbReference>
<dbReference type="Gene3D" id="2.60.120.10">
    <property type="entry name" value="Jelly Rolls"/>
    <property type="match status" value="3"/>
</dbReference>
<evidence type="ECO:0000256" key="12">
    <source>
        <dbReference type="ARBA" id="ARBA00022842"/>
    </source>
</evidence>
<evidence type="ECO:0000259" key="19">
    <source>
        <dbReference type="PROSITE" id="PS50011"/>
    </source>
</evidence>
<dbReference type="PROSITE" id="PS00108">
    <property type="entry name" value="PROTEIN_KINASE_ST"/>
    <property type="match status" value="1"/>
</dbReference>
<keyword evidence="12" id="KW-0460">Magnesium</keyword>
<keyword evidence="11 17" id="KW-0067">ATP-binding</keyword>
<dbReference type="GO" id="GO:0004692">
    <property type="term" value="F:cGMP-dependent protein kinase activity"/>
    <property type="evidence" value="ECO:0007669"/>
    <property type="project" value="UniProtKB-EC"/>
</dbReference>
<dbReference type="SMART" id="SM00100">
    <property type="entry name" value="cNMP"/>
    <property type="match status" value="3"/>
</dbReference>
<keyword evidence="13" id="KW-0142">cGMP-binding</keyword>
<dbReference type="InterPro" id="IPR000961">
    <property type="entry name" value="AGC-kinase_C"/>
</dbReference>
<dbReference type="SUPFAM" id="SSF51206">
    <property type="entry name" value="cAMP-binding domain-like"/>
    <property type="match status" value="3"/>
</dbReference>